<protein>
    <submittedName>
        <fullName evidence="2">DUF45 domain-containing protein</fullName>
    </submittedName>
</protein>
<sequence>MIDWLPRSLVGGSAADPQVEVDGRLLPVAIRRHARAKRLTMRLAPDGSEVRVTMPAWGRTREAVDFAASRREWLAAQLARVPQATPVAPGATLPYRGWDLLVDWQVKAPRRPAKIGERLVLGGPQDSLQPRLRRWLEGEALALTGADLAFYCDRAGSPLPDLRLSRAGRRWGSCSGARPGAARSIRINWRLVMAPDHVRRSVVAHEVAHLTHFDHSPRFHALLAAIFEHDVAEADGWLKARGRQLYAPFG</sequence>
<dbReference type="InterPro" id="IPR002725">
    <property type="entry name" value="YgjP-like_metallopeptidase"/>
</dbReference>
<dbReference type="CDD" id="cd07344">
    <property type="entry name" value="M48_yhfN_like"/>
    <property type="match status" value="1"/>
</dbReference>
<keyword evidence="3" id="KW-1185">Reference proteome</keyword>
<reference evidence="2 3" key="1">
    <citation type="submission" date="2019-12" db="EMBL/GenBank/DDBJ databases">
        <title>Genomic-based taxomic classification of the family Erythrobacteraceae.</title>
        <authorList>
            <person name="Xu L."/>
        </authorList>
    </citation>
    <scope>NUCLEOTIDE SEQUENCE [LARGE SCALE GENOMIC DNA]</scope>
    <source>
        <strain evidence="2 3">M0322</strain>
    </source>
</reference>
<gene>
    <name evidence="2" type="ORF">GRI99_17840</name>
</gene>
<evidence type="ECO:0000259" key="1">
    <source>
        <dbReference type="Pfam" id="PF01863"/>
    </source>
</evidence>
<dbReference type="RefSeq" id="WP_160773412.1">
    <property type="nucleotide sequence ID" value="NZ_WTYV01000010.1"/>
</dbReference>
<comment type="caution">
    <text evidence="2">The sequence shown here is derived from an EMBL/GenBank/DDBJ whole genome shotgun (WGS) entry which is preliminary data.</text>
</comment>
<organism evidence="2 3">
    <name type="scientific">Alteraurantiacibacter buctensis</name>
    <dbReference type="NCBI Taxonomy" id="1503981"/>
    <lineage>
        <taxon>Bacteria</taxon>
        <taxon>Pseudomonadati</taxon>
        <taxon>Pseudomonadota</taxon>
        <taxon>Alphaproteobacteria</taxon>
        <taxon>Sphingomonadales</taxon>
        <taxon>Erythrobacteraceae</taxon>
        <taxon>Alteraurantiacibacter</taxon>
    </lineage>
</organism>
<dbReference type="AlphaFoldDB" id="A0A844Z6S2"/>
<evidence type="ECO:0000313" key="2">
    <source>
        <dbReference type="EMBL" id="MXO73483.1"/>
    </source>
</evidence>
<dbReference type="EMBL" id="WTYV01000010">
    <property type="protein sequence ID" value="MXO73483.1"/>
    <property type="molecule type" value="Genomic_DNA"/>
</dbReference>
<dbReference type="PANTHER" id="PTHR30399">
    <property type="entry name" value="UNCHARACTERIZED PROTEIN YGJP"/>
    <property type="match status" value="1"/>
</dbReference>
<accession>A0A844Z6S2</accession>
<dbReference type="InterPro" id="IPR053136">
    <property type="entry name" value="UTP_pyrophosphatase-like"/>
</dbReference>
<dbReference type="Pfam" id="PF01863">
    <property type="entry name" value="YgjP-like"/>
    <property type="match status" value="1"/>
</dbReference>
<proteinExistence type="predicted"/>
<dbReference type="PANTHER" id="PTHR30399:SF1">
    <property type="entry name" value="UTP PYROPHOSPHATASE"/>
    <property type="match status" value="1"/>
</dbReference>
<name>A0A844Z6S2_9SPHN</name>
<dbReference type="Gene3D" id="3.30.2010.10">
    <property type="entry name" value="Metalloproteases ('zincins'), catalytic domain"/>
    <property type="match status" value="1"/>
</dbReference>
<dbReference type="Proteomes" id="UP000466966">
    <property type="component" value="Unassembled WGS sequence"/>
</dbReference>
<feature type="domain" description="YgjP-like metallopeptidase" evidence="1">
    <location>
        <begin position="40"/>
        <end position="240"/>
    </location>
</feature>
<evidence type="ECO:0000313" key="3">
    <source>
        <dbReference type="Proteomes" id="UP000466966"/>
    </source>
</evidence>
<dbReference type="OrthoDB" id="9795402at2"/>